<feature type="transmembrane region" description="Helical" evidence="6">
    <location>
        <begin position="306"/>
        <end position="325"/>
    </location>
</feature>
<evidence type="ECO:0000256" key="2">
    <source>
        <dbReference type="ARBA" id="ARBA00022448"/>
    </source>
</evidence>
<dbReference type="InterPro" id="IPR011701">
    <property type="entry name" value="MFS"/>
</dbReference>
<dbReference type="PROSITE" id="PS50850">
    <property type="entry name" value="MFS"/>
    <property type="match status" value="1"/>
</dbReference>
<feature type="transmembrane region" description="Helical" evidence="6">
    <location>
        <begin position="400"/>
        <end position="420"/>
    </location>
</feature>
<proteinExistence type="predicted"/>
<keyword evidence="9" id="KW-1185">Reference proteome</keyword>
<dbReference type="PANTHER" id="PTHR23502:SF132">
    <property type="entry name" value="POLYAMINE TRANSPORTER 2-RELATED"/>
    <property type="match status" value="1"/>
</dbReference>
<reference evidence="8" key="1">
    <citation type="submission" date="2014-09" db="EMBL/GenBank/DDBJ databases">
        <title>Draft genome sequence of an oleaginous Mucoromycotina fungus Mucor ambiguus NBRC6742.</title>
        <authorList>
            <person name="Takeda I."/>
            <person name="Yamane N."/>
            <person name="Morita T."/>
            <person name="Tamano K."/>
            <person name="Machida M."/>
            <person name="Baker S."/>
            <person name="Koike H."/>
        </authorList>
    </citation>
    <scope>NUCLEOTIDE SEQUENCE</scope>
    <source>
        <strain evidence="8">NBRC 6742</strain>
    </source>
</reference>
<dbReference type="GO" id="GO:0005886">
    <property type="term" value="C:plasma membrane"/>
    <property type="evidence" value="ECO:0007669"/>
    <property type="project" value="TreeGrafter"/>
</dbReference>
<dbReference type="Pfam" id="PF07690">
    <property type="entry name" value="MFS_1"/>
    <property type="match status" value="2"/>
</dbReference>
<organism evidence="8">
    <name type="scientific">Mucor ambiguus</name>
    <dbReference type="NCBI Taxonomy" id="91626"/>
    <lineage>
        <taxon>Eukaryota</taxon>
        <taxon>Fungi</taxon>
        <taxon>Fungi incertae sedis</taxon>
        <taxon>Mucoromycota</taxon>
        <taxon>Mucoromycotina</taxon>
        <taxon>Mucoromycetes</taxon>
        <taxon>Mucorales</taxon>
        <taxon>Mucorineae</taxon>
        <taxon>Mucoraceae</taxon>
        <taxon>Mucor</taxon>
    </lineage>
</organism>
<dbReference type="PANTHER" id="PTHR23502">
    <property type="entry name" value="MAJOR FACILITATOR SUPERFAMILY"/>
    <property type="match status" value="1"/>
</dbReference>
<feature type="transmembrane region" description="Helical" evidence="6">
    <location>
        <begin position="132"/>
        <end position="155"/>
    </location>
</feature>
<feature type="transmembrane region" description="Helical" evidence="6">
    <location>
        <begin position="486"/>
        <end position="505"/>
    </location>
</feature>
<evidence type="ECO:0000313" key="9">
    <source>
        <dbReference type="Proteomes" id="UP000053815"/>
    </source>
</evidence>
<evidence type="ECO:0000256" key="3">
    <source>
        <dbReference type="ARBA" id="ARBA00022692"/>
    </source>
</evidence>
<sequence>MNKPHSVFHEEKTAVEYEDVALGPINDAVSQQPPALMDTLQHTATIARSPSLLSIPIDEHGSMRKSLLLKNAFQIGTPYDDLNTAADAGKSRQHLSSTCCHGQVMRYIKTKMAFKVKVADDPRLFSPSEKRFILAALALGASLNGFCSTVYFPGIPDIKADLNASDIEITLVSSLFILFGGIGPIFWASVSDYYYIRRFLYLVALLIFIAASTGCALANSAPVLIVLRCIQSIGTSGVCAYVYFAKDAYLHNAVTMSVGAGTVADCWQMTERGSAFSFLFVGQFLGPLLGPIIGGGITTASGWRSVFWVCTGYGVFLFVFFFLFFPETYRLDHHWNQRLAELPSQSTLPVVAMATGDDDTSSRLDLPPLTATTSRTLTIITTATHQQGFNPLKSFVMLKYAFVCFVAIEIGFCFGTMFTLETLIPDLYFINYGFDSWQTGLSFIGAGLGNVLGSIVSGILSDYLLIRSSKQREGISKAEDRLTLNAWPGGFILIPLGVLLFGWSIMAGFSVWPAIIGFSTLCFGMSQVYTAGSAYLVDSIPGKGASVTAACNFFRMTMAAILSFISPIMGSALSIGYVCILLASLNILGMSLLVFIKLKGIHMRRQAGFAQAK</sequence>
<dbReference type="GO" id="GO:0022857">
    <property type="term" value="F:transmembrane transporter activity"/>
    <property type="evidence" value="ECO:0007669"/>
    <property type="project" value="InterPro"/>
</dbReference>
<gene>
    <name evidence="8" type="ORF">MAM1_0382c10199</name>
</gene>
<accession>A0A0C9MT88</accession>
<evidence type="ECO:0000313" key="8">
    <source>
        <dbReference type="EMBL" id="GAN10654.1"/>
    </source>
</evidence>
<protein>
    <submittedName>
        <fullName evidence="8">MFS general substrate transporter</fullName>
    </submittedName>
</protein>
<keyword evidence="2" id="KW-0813">Transport</keyword>
<feature type="transmembrane region" description="Helical" evidence="6">
    <location>
        <begin position="511"/>
        <end position="537"/>
    </location>
</feature>
<evidence type="ECO:0000256" key="5">
    <source>
        <dbReference type="ARBA" id="ARBA00023136"/>
    </source>
</evidence>
<name>A0A0C9MT88_9FUNG</name>
<feature type="transmembrane region" description="Helical" evidence="6">
    <location>
        <begin position="225"/>
        <end position="244"/>
    </location>
</feature>
<dbReference type="AlphaFoldDB" id="A0A0C9MT88"/>
<feature type="transmembrane region" description="Helical" evidence="6">
    <location>
        <begin position="278"/>
        <end position="300"/>
    </location>
</feature>
<keyword evidence="4 6" id="KW-1133">Transmembrane helix</keyword>
<dbReference type="InterPro" id="IPR020846">
    <property type="entry name" value="MFS_dom"/>
</dbReference>
<feature type="transmembrane region" description="Helical" evidence="6">
    <location>
        <begin position="549"/>
        <end position="569"/>
    </location>
</feature>
<dbReference type="EMBL" id="DF836671">
    <property type="protein sequence ID" value="GAN10654.1"/>
    <property type="molecule type" value="Genomic_DNA"/>
</dbReference>
<evidence type="ECO:0000256" key="1">
    <source>
        <dbReference type="ARBA" id="ARBA00004141"/>
    </source>
</evidence>
<evidence type="ECO:0000259" key="7">
    <source>
        <dbReference type="PROSITE" id="PS50850"/>
    </source>
</evidence>
<feature type="domain" description="Major facilitator superfamily (MFS) profile" evidence="7">
    <location>
        <begin position="133"/>
        <end position="601"/>
    </location>
</feature>
<evidence type="ECO:0000256" key="4">
    <source>
        <dbReference type="ARBA" id="ARBA00022989"/>
    </source>
</evidence>
<keyword evidence="5 6" id="KW-0472">Membrane</keyword>
<dbReference type="SUPFAM" id="SSF103473">
    <property type="entry name" value="MFS general substrate transporter"/>
    <property type="match status" value="1"/>
</dbReference>
<feature type="transmembrane region" description="Helical" evidence="6">
    <location>
        <begin position="167"/>
        <end position="187"/>
    </location>
</feature>
<dbReference type="Gene3D" id="1.20.1720.10">
    <property type="entry name" value="Multidrug resistance protein D"/>
    <property type="match status" value="2"/>
</dbReference>
<dbReference type="OrthoDB" id="440553at2759"/>
<feature type="transmembrane region" description="Helical" evidence="6">
    <location>
        <begin position="440"/>
        <end position="465"/>
    </location>
</feature>
<evidence type="ECO:0000256" key="6">
    <source>
        <dbReference type="SAM" id="Phobius"/>
    </source>
</evidence>
<dbReference type="STRING" id="91626.A0A0C9MT88"/>
<comment type="subcellular location">
    <subcellularLocation>
        <location evidence="1">Membrane</location>
        <topology evidence="1">Multi-pass membrane protein</topology>
    </subcellularLocation>
</comment>
<feature type="transmembrane region" description="Helical" evidence="6">
    <location>
        <begin position="199"/>
        <end position="219"/>
    </location>
</feature>
<keyword evidence="3 6" id="KW-0812">Transmembrane</keyword>
<dbReference type="InterPro" id="IPR036259">
    <property type="entry name" value="MFS_trans_sf"/>
</dbReference>
<feature type="transmembrane region" description="Helical" evidence="6">
    <location>
        <begin position="575"/>
        <end position="596"/>
    </location>
</feature>
<dbReference type="Proteomes" id="UP000053815">
    <property type="component" value="Unassembled WGS sequence"/>
</dbReference>